<dbReference type="PROSITE" id="PS50943">
    <property type="entry name" value="HTH_CROC1"/>
    <property type="match status" value="1"/>
</dbReference>
<organism evidence="3 4">
    <name type="scientific">Brachybacterium sacelli</name>
    <dbReference type="NCBI Taxonomy" id="173364"/>
    <lineage>
        <taxon>Bacteria</taxon>
        <taxon>Bacillati</taxon>
        <taxon>Actinomycetota</taxon>
        <taxon>Actinomycetes</taxon>
        <taxon>Micrococcales</taxon>
        <taxon>Dermabacteraceae</taxon>
        <taxon>Brachybacterium</taxon>
    </lineage>
</organism>
<dbReference type="SUPFAM" id="SSF47413">
    <property type="entry name" value="lambda repressor-like DNA-binding domains"/>
    <property type="match status" value="1"/>
</dbReference>
<protein>
    <submittedName>
        <fullName evidence="3">Transcriptional regulator with XRE-family HTH domain</fullName>
    </submittedName>
</protein>
<feature type="coiled-coil region" evidence="1">
    <location>
        <begin position="8"/>
        <end position="35"/>
    </location>
</feature>
<gene>
    <name evidence="3" type="ORF">JOF43_004418</name>
</gene>
<name>A0ABS4X9T0_9MICO</name>
<evidence type="ECO:0000313" key="3">
    <source>
        <dbReference type="EMBL" id="MBP2384429.1"/>
    </source>
</evidence>
<dbReference type="EMBL" id="JAGIOD010000002">
    <property type="protein sequence ID" value="MBP2384429.1"/>
    <property type="molecule type" value="Genomic_DNA"/>
</dbReference>
<feature type="domain" description="HTH cro/C1-type" evidence="2">
    <location>
        <begin position="29"/>
        <end position="75"/>
    </location>
</feature>
<keyword evidence="4" id="KW-1185">Reference proteome</keyword>
<reference evidence="3 4" key="1">
    <citation type="submission" date="2021-03" db="EMBL/GenBank/DDBJ databases">
        <title>Sequencing the genomes of 1000 actinobacteria strains.</title>
        <authorList>
            <person name="Klenk H.-P."/>
        </authorList>
    </citation>
    <scope>NUCLEOTIDE SEQUENCE [LARGE SCALE GENOMIC DNA]</scope>
    <source>
        <strain evidence="3 4">DSM 14566</strain>
    </source>
</reference>
<dbReference type="SMART" id="SM00530">
    <property type="entry name" value="HTH_XRE"/>
    <property type="match status" value="1"/>
</dbReference>
<accession>A0ABS4X9T0</accession>
<proteinExistence type="predicted"/>
<dbReference type="CDD" id="cd00093">
    <property type="entry name" value="HTH_XRE"/>
    <property type="match status" value="1"/>
</dbReference>
<evidence type="ECO:0000256" key="1">
    <source>
        <dbReference type="SAM" id="Coils"/>
    </source>
</evidence>
<dbReference type="Gene3D" id="1.10.260.40">
    <property type="entry name" value="lambda repressor-like DNA-binding domains"/>
    <property type="match status" value="1"/>
</dbReference>
<sequence length="124" mass="14117">MSAPHVDADRLEQRAERLVEDRDELMKSLIALRREHDLTQKDVAERMGVSQPTVAAFEHYDSNPTLATIQRYAMAVDAVLHTRVIDDCGNGIPSDWSDPVERSVRLRTPRRSAPRARFSELTYA</sequence>
<comment type="caution">
    <text evidence="3">The sequence shown here is derived from an EMBL/GenBank/DDBJ whole genome shotgun (WGS) entry which is preliminary data.</text>
</comment>
<dbReference type="RefSeq" id="WP_209905273.1">
    <property type="nucleotide sequence ID" value="NZ_BAAAJW010000013.1"/>
</dbReference>
<dbReference type="InterPro" id="IPR001387">
    <property type="entry name" value="Cro/C1-type_HTH"/>
</dbReference>
<dbReference type="InterPro" id="IPR010982">
    <property type="entry name" value="Lambda_DNA-bd_dom_sf"/>
</dbReference>
<evidence type="ECO:0000259" key="2">
    <source>
        <dbReference type="PROSITE" id="PS50943"/>
    </source>
</evidence>
<dbReference type="Pfam" id="PF01381">
    <property type="entry name" value="HTH_3"/>
    <property type="match status" value="1"/>
</dbReference>
<dbReference type="Proteomes" id="UP001519290">
    <property type="component" value="Unassembled WGS sequence"/>
</dbReference>
<keyword evidence="1" id="KW-0175">Coiled coil</keyword>
<evidence type="ECO:0000313" key="4">
    <source>
        <dbReference type="Proteomes" id="UP001519290"/>
    </source>
</evidence>